<gene>
    <name evidence="3" type="ORF">NZK81_08420</name>
</gene>
<dbReference type="RefSeq" id="WP_260045669.1">
    <property type="nucleotide sequence ID" value="NZ_JANZXA010000004.1"/>
</dbReference>
<feature type="signal peptide" evidence="1">
    <location>
        <begin position="1"/>
        <end position="23"/>
    </location>
</feature>
<organism evidence="3 4">
    <name type="scientific">Novosphingobium mangrovi</name>
    <name type="common">ex Huang et al. 2023</name>
    <dbReference type="NCBI Taxonomy" id="2976432"/>
    <lineage>
        <taxon>Bacteria</taxon>
        <taxon>Pseudomonadati</taxon>
        <taxon>Pseudomonadota</taxon>
        <taxon>Alphaproteobacteria</taxon>
        <taxon>Sphingomonadales</taxon>
        <taxon>Sphingomonadaceae</taxon>
        <taxon>Novosphingobium</taxon>
    </lineage>
</organism>
<feature type="chain" id="PRO_5047372664" evidence="1">
    <location>
        <begin position="24"/>
        <end position="495"/>
    </location>
</feature>
<evidence type="ECO:0000313" key="3">
    <source>
        <dbReference type="EMBL" id="MCT2399572.1"/>
    </source>
</evidence>
<dbReference type="Gene3D" id="3.90.226.10">
    <property type="entry name" value="2-enoyl-CoA Hydratase, Chain A, domain 1"/>
    <property type="match status" value="1"/>
</dbReference>
<evidence type="ECO:0000259" key="2">
    <source>
        <dbReference type="Pfam" id="PF03572"/>
    </source>
</evidence>
<sequence>MIGHLKRRTVGMAALLLLLPSCAGTQVSHPEPATPPDSYSARDVREDLDMLYRTLGEAQYDPYARVTKVAYEQHFEQLRHEITGPMKKPQAHLLFQKLLAFGRIAHAHTEAPLIDALDAVRAGEPVFPLDVVYRDGKAVLANWPDATDTLPPGSRLLAFDGQDMASIDAQLRNFVSADTDDLLHAQLVKGFPIYLALLFPGHTSLEVRAVRPDGQEVTHEIRAIAFSEIGTLRKSRPVPRLATDFGSREFRIDDGIGYLRPGPFSNLPGEKAEDSAGYEPAPFVAFLDKAFATFEAAGVKDLLIDLRGNPGGDNSFSDPMIARFAYRPFRFASRFSLRASAATKARYAKGTYEQGTLLAAMVEKEASTPNGTRYDFELPFVEPVEEGRFDGKVWALIDRQSYSNAVSVAAILKDYGFATPLGEATADLATTYGSVEHFSLPHSKVQVAYPKSYIVRPNGDETVHGVQPDIALAPQPIGESRDVVLEQAYAAIGKR</sequence>
<dbReference type="SUPFAM" id="SSF52096">
    <property type="entry name" value="ClpP/crotonase"/>
    <property type="match status" value="1"/>
</dbReference>
<feature type="domain" description="Tail specific protease" evidence="2">
    <location>
        <begin position="287"/>
        <end position="471"/>
    </location>
</feature>
<keyword evidence="1" id="KW-0732">Signal</keyword>
<name>A0ABT2I434_9SPHN</name>
<proteinExistence type="predicted"/>
<protein>
    <submittedName>
        <fullName evidence="3">S41 family peptidase</fullName>
    </submittedName>
</protein>
<accession>A0ABT2I434</accession>
<evidence type="ECO:0000256" key="1">
    <source>
        <dbReference type="SAM" id="SignalP"/>
    </source>
</evidence>
<dbReference type="InterPro" id="IPR029045">
    <property type="entry name" value="ClpP/crotonase-like_dom_sf"/>
</dbReference>
<dbReference type="InterPro" id="IPR005151">
    <property type="entry name" value="Tail-specific_protease"/>
</dbReference>
<reference evidence="3" key="1">
    <citation type="submission" date="2022-09" db="EMBL/GenBank/DDBJ databases">
        <title>Novosphingobium sp. Nov., a polycyclic aromatic hydrocarbon-degrading bacterium isolated form mangrove sediments in HongKong.</title>
        <authorList>
            <person name="Hu Z."/>
        </authorList>
    </citation>
    <scope>NUCLEOTIDE SEQUENCE</scope>
    <source>
        <strain evidence="3">HK4-1</strain>
    </source>
</reference>
<dbReference type="EMBL" id="JANZXA010000004">
    <property type="protein sequence ID" value="MCT2399572.1"/>
    <property type="molecule type" value="Genomic_DNA"/>
</dbReference>
<evidence type="ECO:0000313" key="4">
    <source>
        <dbReference type="Proteomes" id="UP001165583"/>
    </source>
</evidence>
<dbReference type="Proteomes" id="UP001165583">
    <property type="component" value="Unassembled WGS sequence"/>
</dbReference>
<keyword evidence="4" id="KW-1185">Reference proteome</keyword>
<comment type="caution">
    <text evidence="3">The sequence shown here is derived from an EMBL/GenBank/DDBJ whole genome shotgun (WGS) entry which is preliminary data.</text>
</comment>
<dbReference type="Pfam" id="PF03572">
    <property type="entry name" value="Peptidase_S41"/>
    <property type="match status" value="1"/>
</dbReference>